<dbReference type="EMBL" id="AF132318">
    <property type="protein sequence ID" value="AAF14256.1"/>
    <property type="molecule type" value="Genomic_DNA"/>
</dbReference>
<keyword evidence="1" id="KW-0472">Membrane</keyword>
<protein>
    <submittedName>
        <fullName evidence="2">Uncharacterized protein</fullName>
    </submittedName>
</protein>
<sequence length="110" mass="12858">MYITTHLLCRDTIKFLKVKWLTIFVIALFSSSITIMIDNIFVSNSNILTFFYESKMNQYYSLFDFVKALTPYQQKRLLLFSIMKLFSSLIGSTVLIGILTIFIKTIAFKK</sequence>
<name>Q9RQ32_9GAMM</name>
<evidence type="ECO:0000313" key="2">
    <source>
        <dbReference type="EMBL" id="AAF14256.1"/>
    </source>
</evidence>
<dbReference type="Pfam" id="PF06790">
    <property type="entry name" value="UPF0259"/>
    <property type="match status" value="1"/>
</dbReference>
<feature type="transmembrane region" description="Helical" evidence="1">
    <location>
        <begin position="77"/>
        <end position="103"/>
    </location>
</feature>
<reference evidence="2" key="1">
    <citation type="journal article" date="1999" name="Mol. Biol. Evol.">
        <title>Sequence evolution in bacterial endosymbionts having extreme base compositions.</title>
        <authorList>
            <person name="Clark M.A."/>
            <person name="Moran N.A."/>
            <person name="Baumann P."/>
        </authorList>
    </citation>
    <scope>NUCLEOTIDE SEQUENCE</scope>
</reference>
<dbReference type="AlphaFoldDB" id="Q9RQ32"/>
<evidence type="ECO:0000256" key="1">
    <source>
        <dbReference type="SAM" id="Phobius"/>
    </source>
</evidence>
<feature type="transmembrane region" description="Helical" evidence="1">
    <location>
        <begin position="20"/>
        <end position="42"/>
    </location>
</feature>
<keyword evidence="1" id="KW-1133">Transmembrane helix</keyword>
<accession>Q9RQ32</accession>
<organism evidence="2">
    <name type="scientific">Buchnera aphidicola</name>
    <dbReference type="NCBI Taxonomy" id="9"/>
    <lineage>
        <taxon>Bacteria</taxon>
        <taxon>Pseudomonadati</taxon>
        <taxon>Pseudomonadota</taxon>
        <taxon>Gammaproteobacteria</taxon>
        <taxon>Enterobacterales</taxon>
        <taxon>Erwiniaceae</taxon>
        <taxon>Buchnera</taxon>
    </lineage>
</organism>
<keyword evidence="1" id="KW-0812">Transmembrane</keyword>
<proteinExistence type="predicted"/>
<feature type="non-terminal residue" evidence="2">
    <location>
        <position position="110"/>
    </location>
</feature>